<dbReference type="GO" id="GO:0016705">
    <property type="term" value="F:oxidoreductase activity, acting on paired donors, with incorporation or reduction of molecular oxygen"/>
    <property type="evidence" value="ECO:0007669"/>
    <property type="project" value="InterPro"/>
</dbReference>
<dbReference type="InterPro" id="IPR036396">
    <property type="entry name" value="Cyt_P450_sf"/>
</dbReference>
<sequence>MTPSSNTYGGDLALSLALLAIIITVALWCKKSFLTSQPPLPPGPHGLPLVGYFPFLGPNLHLELHKLVPRYGPIFKLYMGSNLHIVVNSAALAKVMTGEQDESFANRSRFIAGLATSYNASDIAFNNNSVNRRKLRKVLVHEVLSNINLEASHAYRRRDVRKTVKDVHDAVGTAVDINEIAFSTVISVLTNIVWAKSIAKGGKFSNLVAEMRNFVTGVVEIAGGLNLSDFFPRLSMFDFQGVERRMKNQMKLLDKIFESSVEDRMNSKSSMKEEGVNKEEGRKDFLEILLELQQQNNESINHHDSNESSYSRTDATSAMIEWAMTEILRNEQVMKKVQDELTEVVGLNNIVEESHLPKLKYLDAVFKETFRLHPPLPFLLPRAPDKSCTVGGYTIPKGSTIFLNVWAIQRDPQYWENPLEFNPERFFNYKGPEKWDYAGTNSKFFPLGSGRRRCPGVGLGEKMMMHVLSSLMHSFNWSLPTGQKLDLSDKFGIALKKQEPLIAIPSPRLKDASLYT</sequence>
<keyword evidence="4 8" id="KW-0479">Metal-binding</keyword>
<dbReference type="EMBL" id="JARYMX010000003">
    <property type="protein sequence ID" value="KAJ9555251.1"/>
    <property type="molecule type" value="Genomic_DNA"/>
</dbReference>
<dbReference type="GO" id="GO:0004497">
    <property type="term" value="F:monooxygenase activity"/>
    <property type="evidence" value="ECO:0007669"/>
    <property type="project" value="UniProtKB-KW"/>
</dbReference>
<protein>
    <recommendedName>
        <fullName evidence="12">Cytochrome P450</fullName>
    </recommendedName>
</protein>
<feature type="binding site" description="axial binding residue" evidence="8">
    <location>
        <position position="454"/>
    </location>
    <ligand>
        <name>heme</name>
        <dbReference type="ChEBI" id="CHEBI:30413"/>
    </ligand>
    <ligandPart>
        <name>Fe</name>
        <dbReference type="ChEBI" id="CHEBI:18248"/>
    </ligandPart>
</feature>
<dbReference type="FunFam" id="1.10.630.10:FF:000126">
    <property type="entry name" value="Predicted protein"/>
    <property type="match status" value="1"/>
</dbReference>
<evidence type="ECO:0000256" key="9">
    <source>
        <dbReference type="SAM" id="Phobius"/>
    </source>
</evidence>
<gene>
    <name evidence="10" type="ORF">OSB04_009865</name>
</gene>
<evidence type="ECO:0000256" key="4">
    <source>
        <dbReference type="ARBA" id="ARBA00022723"/>
    </source>
</evidence>
<keyword evidence="6 8" id="KW-0408">Iron</keyword>
<keyword evidence="7" id="KW-0503">Monooxygenase</keyword>
<organism evidence="10 11">
    <name type="scientific">Centaurea solstitialis</name>
    <name type="common">yellow star-thistle</name>
    <dbReference type="NCBI Taxonomy" id="347529"/>
    <lineage>
        <taxon>Eukaryota</taxon>
        <taxon>Viridiplantae</taxon>
        <taxon>Streptophyta</taxon>
        <taxon>Embryophyta</taxon>
        <taxon>Tracheophyta</taxon>
        <taxon>Spermatophyta</taxon>
        <taxon>Magnoliopsida</taxon>
        <taxon>eudicotyledons</taxon>
        <taxon>Gunneridae</taxon>
        <taxon>Pentapetalae</taxon>
        <taxon>asterids</taxon>
        <taxon>campanulids</taxon>
        <taxon>Asterales</taxon>
        <taxon>Asteraceae</taxon>
        <taxon>Carduoideae</taxon>
        <taxon>Cardueae</taxon>
        <taxon>Centaureinae</taxon>
        <taxon>Centaurea</taxon>
    </lineage>
</organism>
<evidence type="ECO:0000256" key="7">
    <source>
        <dbReference type="ARBA" id="ARBA00023033"/>
    </source>
</evidence>
<dbReference type="AlphaFoldDB" id="A0AA38THA2"/>
<keyword evidence="3 8" id="KW-0349">Heme</keyword>
<dbReference type="GO" id="GO:0005506">
    <property type="term" value="F:iron ion binding"/>
    <property type="evidence" value="ECO:0007669"/>
    <property type="project" value="InterPro"/>
</dbReference>
<dbReference type="Pfam" id="PF00067">
    <property type="entry name" value="p450"/>
    <property type="match status" value="1"/>
</dbReference>
<keyword evidence="9" id="KW-0812">Transmembrane</keyword>
<comment type="similarity">
    <text evidence="2">Belongs to the cytochrome P450 family.</text>
</comment>
<dbReference type="GO" id="GO:0020037">
    <property type="term" value="F:heme binding"/>
    <property type="evidence" value="ECO:0007669"/>
    <property type="project" value="InterPro"/>
</dbReference>
<proteinExistence type="inferred from homology"/>
<feature type="transmembrane region" description="Helical" evidence="9">
    <location>
        <begin position="12"/>
        <end position="29"/>
    </location>
</feature>
<dbReference type="InterPro" id="IPR001128">
    <property type="entry name" value="Cyt_P450"/>
</dbReference>
<evidence type="ECO:0000313" key="11">
    <source>
        <dbReference type="Proteomes" id="UP001172457"/>
    </source>
</evidence>
<evidence type="ECO:0000256" key="1">
    <source>
        <dbReference type="ARBA" id="ARBA00001971"/>
    </source>
</evidence>
<keyword evidence="11" id="KW-1185">Reference proteome</keyword>
<evidence type="ECO:0000256" key="2">
    <source>
        <dbReference type="ARBA" id="ARBA00010617"/>
    </source>
</evidence>
<evidence type="ECO:0000256" key="8">
    <source>
        <dbReference type="PIRSR" id="PIRSR602401-1"/>
    </source>
</evidence>
<reference evidence="10" key="1">
    <citation type="submission" date="2023-03" db="EMBL/GenBank/DDBJ databases">
        <title>Chromosome-scale reference genome and RAD-based genetic map of yellow starthistle (Centaurea solstitialis) reveal putative structural variation and QTLs associated with invader traits.</title>
        <authorList>
            <person name="Reatini B."/>
            <person name="Cang F.A."/>
            <person name="Jiang Q."/>
            <person name="Mckibben M.T.W."/>
            <person name="Barker M.S."/>
            <person name="Rieseberg L.H."/>
            <person name="Dlugosch K.M."/>
        </authorList>
    </citation>
    <scope>NUCLEOTIDE SEQUENCE</scope>
    <source>
        <strain evidence="10">CAN-66</strain>
        <tissue evidence="10">Leaf</tissue>
    </source>
</reference>
<dbReference type="InterPro" id="IPR002401">
    <property type="entry name" value="Cyt_P450_E_grp-I"/>
</dbReference>
<comment type="cofactor">
    <cofactor evidence="1 8">
        <name>heme</name>
        <dbReference type="ChEBI" id="CHEBI:30413"/>
    </cofactor>
</comment>
<dbReference type="PANTHER" id="PTHR47951:SF7">
    <property type="entry name" value="FLAVONOID 3',5'-HYDROXYLASE-LIKE ISOFORM X1"/>
    <property type="match status" value="1"/>
</dbReference>
<evidence type="ECO:0008006" key="12">
    <source>
        <dbReference type="Google" id="ProtNLM"/>
    </source>
</evidence>
<evidence type="ECO:0000256" key="5">
    <source>
        <dbReference type="ARBA" id="ARBA00023002"/>
    </source>
</evidence>
<dbReference type="Proteomes" id="UP001172457">
    <property type="component" value="Chromosome 3"/>
</dbReference>
<dbReference type="Gene3D" id="1.10.630.10">
    <property type="entry name" value="Cytochrome P450"/>
    <property type="match status" value="1"/>
</dbReference>
<evidence type="ECO:0000256" key="6">
    <source>
        <dbReference type="ARBA" id="ARBA00023004"/>
    </source>
</evidence>
<comment type="caution">
    <text evidence="10">The sequence shown here is derived from an EMBL/GenBank/DDBJ whole genome shotgun (WGS) entry which is preliminary data.</text>
</comment>
<keyword evidence="9" id="KW-1133">Transmembrane helix</keyword>
<keyword evidence="9" id="KW-0472">Membrane</keyword>
<dbReference type="PRINTS" id="PR00385">
    <property type="entry name" value="P450"/>
</dbReference>
<dbReference type="PANTHER" id="PTHR47951">
    <property type="entry name" value="OS08G0547900 PROTEIN"/>
    <property type="match status" value="1"/>
</dbReference>
<dbReference type="PRINTS" id="PR00463">
    <property type="entry name" value="EP450I"/>
</dbReference>
<evidence type="ECO:0000313" key="10">
    <source>
        <dbReference type="EMBL" id="KAJ9555251.1"/>
    </source>
</evidence>
<keyword evidence="5" id="KW-0560">Oxidoreductase</keyword>
<accession>A0AA38THA2</accession>
<name>A0AA38THA2_9ASTR</name>
<dbReference type="SUPFAM" id="SSF48264">
    <property type="entry name" value="Cytochrome P450"/>
    <property type="match status" value="1"/>
</dbReference>
<evidence type="ECO:0000256" key="3">
    <source>
        <dbReference type="ARBA" id="ARBA00022617"/>
    </source>
</evidence>